<reference evidence="4" key="1">
    <citation type="journal article" date="2009" name="Science">
        <title>Planarian Hh signaling regulates regeneration polarity and links Hh pathway evolution to cilia.</title>
        <authorList>
            <person name="Rink J.C."/>
            <person name="Gurley K.A."/>
            <person name="Elliott S.A."/>
            <person name="Sanchez Alvarado A."/>
        </authorList>
    </citation>
    <scope>NUCLEOTIDE SEQUENCE</scope>
</reference>
<keyword evidence="2" id="KW-1133">Transmembrane helix</keyword>
<feature type="region of interest" description="Disordered" evidence="1">
    <location>
        <begin position="514"/>
        <end position="560"/>
    </location>
</feature>
<protein>
    <submittedName>
        <fullName evidence="4">Smed-NDK-4</fullName>
    </submittedName>
</protein>
<dbReference type="InterPro" id="IPR003599">
    <property type="entry name" value="Ig_sub"/>
</dbReference>
<feature type="non-terminal residue" evidence="4">
    <location>
        <position position="637"/>
    </location>
</feature>
<name>D4P938_SCHMD</name>
<proteinExistence type="evidence at transcript level"/>
<dbReference type="InterPro" id="IPR007110">
    <property type="entry name" value="Ig-like_dom"/>
</dbReference>
<dbReference type="Gene3D" id="2.60.40.10">
    <property type="entry name" value="Immunoglobulins"/>
    <property type="match status" value="3"/>
</dbReference>
<feature type="region of interest" description="Disordered" evidence="1">
    <location>
        <begin position="429"/>
        <end position="465"/>
    </location>
</feature>
<dbReference type="Pfam" id="PF07679">
    <property type="entry name" value="I-set"/>
    <property type="match status" value="2"/>
</dbReference>
<keyword evidence="2" id="KW-0812">Transmembrane</keyword>
<dbReference type="SMART" id="SM00408">
    <property type="entry name" value="IGc2"/>
    <property type="match status" value="2"/>
</dbReference>
<feature type="domain" description="Ig-like" evidence="3">
    <location>
        <begin position="2"/>
        <end position="79"/>
    </location>
</feature>
<feature type="domain" description="Ig-like" evidence="3">
    <location>
        <begin position="105"/>
        <end position="208"/>
    </location>
</feature>
<dbReference type="EMBL" id="GU592831">
    <property type="protein sequence ID" value="ADD84675.1"/>
    <property type="molecule type" value="mRNA"/>
</dbReference>
<evidence type="ECO:0000259" key="3">
    <source>
        <dbReference type="PROSITE" id="PS50835"/>
    </source>
</evidence>
<reference evidence="4" key="2">
    <citation type="submission" date="2010-02" db="EMBL/GenBank/DDBJ databases">
        <authorList>
            <person name="Rink J.C."/>
            <person name="Gurley K.A."/>
            <person name="Elliott S.A."/>
            <person name="Sanchez Alvarado A."/>
        </authorList>
    </citation>
    <scope>NUCLEOTIDE SEQUENCE</scope>
</reference>
<sequence>IPILHDYSSNVSVQIGSTLKINCPMSINSKENEGFFISWTVNGVDENMLSMDLRYEFKNNNQVLEVKSIKSEDAGTYTCKGVTGYGVREASFYIKVLDEKFCHIPTASITKQKYKPCFLNSLMQNELTYHKVVKDVGSSVQFNCFAAGNPLPEYLWMKGKSSADWIDNITSIRQPILRINNIKLEYAGQYTCKVYNQLGEISYTYTLIVREKYPKLPKIVNKLTNVTAKLDKPAFFVGTISCDCQPVIQWFKKVTDLSKFTKAIQLPNAEDKEKNEYFVIVETDSTDSRITTETVAKDNGFLISILRFKSVIQEDSGKYVLFTTKGNSGMNYKTVYLDIQDSSDLKKNQPRLIIFIAIPIFILILCFGVIFYCWSRNHGVPRAECSKSLCVGSSSASSSTNIKSFRSHYPPSTGTGSAATGKYSNGSSFTMGKKNSSSTTDNTQPQSMGGIPLLPQQSSSRSFSPAVTGNVLIQEPLMFDSSINASTAPHFNSAADSLHFSYSKTPSQQVIFPHSNSRVSNSSHPNTNSSGSNCSDHTNMSFSNSLQPNSKTSKSQGIPSSNIQICPSTVAFSSPSSHPANNSMSPYFIQANYEPNLANPSANTHCYPIYSATTTLSNNNQLCGPDYFPGQNSSSPS</sequence>
<feature type="transmembrane region" description="Helical" evidence="2">
    <location>
        <begin position="352"/>
        <end position="374"/>
    </location>
</feature>
<dbReference type="InterPro" id="IPR036179">
    <property type="entry name" value="Ig-like_dom_sf"/>
</dbReference>
<dbReference type="PANTHER" id="PTHR19890:SF10">
    <property type="entry name" value="FIBROBLAST GROWTH FACTOR RECEPTOR-LIKE 1"/>
    <property type="match status" value="1"/>
</dbReference>
<evidence type="ECO:0000256" key="2">
    <source>
        <dbReference type="SAM" id="Phobius"/>
    </source>
</evidence>
<evidence type="ECO:0000256" key="1">
    <source>
        <dbReference type="SAM" id="MobiDB-lite"/>
    </source>
</evidence>
<dbReference type="InterPro" id="IPR013098">
    <property type="entry name" value="Ig_I-set"/>
</dbReference>
<feature type="compositionally biased region" description="Polar residues" evidence="1">
    <location>
        <begin position="455"/>
        <end position="465"/>
    </location>
</feature>
<feature type="non-terminal residue" evidence="4">
    <location>
        <position position="1"/>
    </location>
</feature>
<keyword evidence="2" id="KW-0472">Membrane</keyword>
<dbReference type="SMART" id="SM00409">
    <property type="entry name" value="IG"/>
    <property type="match status" value="3"/>
</dbReference>
<dbReference type="PROSITE" id="PS50835">
    <property type="entry name" value="IG_LIKE"/>
    <property type="match status" value="2"/>
</dbReference>
<dbReference type="AlphaFoldDB" id="D4P938"/>
<accession>D4P938</accession>
<evidence type="ECO:0000313" key="4">
    <source>
        <dbReference type="EMBL" id="ADD84675.1"/>
    </source>
</evidence>
<organism evidence="4">
    <name type="scientific">Schmidtea mediterranea</name>
    <name type="common">Freshwater planarian flatworm</name>
    <dbReference type="NCBI Taxonomy" id="79327"/>
    <lineage>
        <taxon>Eukaryota</taxon>
        <taxon>Metazoa</taxon>
        <taxon>Spiralia</taxon>
        <taxon>Lophotrochozoa</taxon>
        <taxon>Platyhelminthes</taxon>
        <taxon>Rhabditophora</taxon>
        <taxon>Seriata</taxon>
        <taxon>Tricladida</taxon>
        <taxon>Continenticola</taxon>
        <taxon>Geoplanoidea</taxon>
        <taxon>Dugesiidae</taxon>
        <taxon>Schmidtea</taxon>
    </lineage>
</organism>
<dbReference type="InterPro" id="IPR052615">
    <property type="entry name" value="FGFRL"/>
</dbReference>
<dbReference type="SUPFAM" id="SSF48726">
    <property type="entry name" value="Immunoglobulin"/>
    <property type="match status" value="3"/>
</dbReference>
<dbReference type="InterPro" id="IPR013783">
    <property type="entry name" value="Ig-like_fold"/>
</dbReference>
<dbReference type="PANTHER" id="PTHR19890">
    <property type="entry name" value="FIBROBLAST GROWTH FACTOR RECEPTOR"/>
    <property type="match status" value="1"/>
</dbReference>
<dbReference type="OrthoDB" id="6244905at2759"/>
<feature type="compositionally biased region" description="Polar residues" evidence="1">
    <location>
        <begin position="429"/>
        <end position="447"/>
    </location>
</feature>
<dbReference type="InterPro" id="IPR003598">
    <property type="entry name" value="Ig_sub2"/>
</dbReference>